<dbReference type="AlphaFoldDB" id="A0A1E7WJG8"/>
<protein>
    <recommendedName>
        <fullName evidence="1">LPS-assembly protein LptD</fullName>
    </recommendedName>
</protein>
<keyword evidence="1" id="KW-0998">Cell outer membrane</keyword>
<dbReference type="PATRIC" id="fig|762836.4.peg.3098"/>
<evidence type="ECO:0000313" key="4">
    <source>
        <dbReference type="Proteomes" id="UP000175989"/>
    </source>
</evidence>
<evidence type="ECO:0000259" key="2">
    <source>
        <dbReference type="Pfam" id="PF04453"/>
    </source>
</evidence>
<organism evidence="3 4">
    <name type="scientific">Duganella phyllosphaerae</name>
    <dbReference type="NCBI Taxonomy" id="762836"/>
    <lineage>
        <taxon>Bacteria</taxon>
        <taxon>Pseudomonadati</taxon>
        <taxon>Pseudomonadota</taxon>
        <taxon>Betaproteobacteria</taxon>
        <taxon>Burkholderiales</taxon>
        <taxon>Oxalobacteraceae</taxon>
        <taxon>Telluria group</taxon>
        <taxon>Duganella</taxon>
    </lineage>
</organism>
<dbReference type="Proteomes" id="UP000175989">
    <property type="component" value="Unassembled WGS sequence"/>
</dbReference>
<comment type="similarity">
    <text evidence="1">Belongs to the LptD family.</text>
</comment>
<dbReference type="GO" id="GO:0043165">
    <property type="term" value="P:Gram-negative-bacterium-type cell outer membrane assembly"/>
    <property type="evidence" value="ECO:0007669"/>
    <property type="project" value="UniProtKB-UniRule"/>
</dbReference>
<dbReference type="InterPro" id="IPR020889">
    <property type="entry name" value="LipoPS_assembly_LptD"/>
</dbReference>
<dbReference type="PANTHER" id="PTHR30189:SF1">
    <property type="entry name" value="LPS-ASSEMBLY PROTEIN LPTD"/>
    <property type="match status" value="1"/>
</dbReference>
<dbReference type="InterPro" id="IPR007543">
    <property type="entry name" value="LptD_C"/>
</dbReference>
<keyword evidence="4" id="KW-1185">Reference proteome</keyword>
<dbReference type="Gene3D" id="2.60.450.10">
    <property type="entry name" value="Lipopolysaccharide (LPS) transport protein A like domain"/>
    <property type="match status" value="1"/>
</dbReference>
<comment type="subcellular location">
    <subcellularLocation>
        <location evidence="1">Cell outer membrane</location>
    </subcellularLocation>
</comment>
<comment type="caution">
    <text evidence="1">Lacks conserved residue(s) required for the propagation of feature annotation.</text>
</comment>
<dbReference type="Pfam" id="PF04453">
    <property type="entry name" value="LptD"/>
    <property type="match status" value="1"/>
</dbReference>
<keyword evidence="1" id="KW-0732">Signal</keyword>
<evidence type="ECO:0000313" key="3">
    <source>
        <dbReference type="EMBL" id="OEZ98825.1"/>
    </source>
</evidence>
<dbReference type="InterPro" id="IPR050218">
    <property type="entry name" value="LptD"/>
</dbReference>
<name>A0A1E7WJG8_9BURK</name>
<feature type="chain" id="PRO_5009355036" description="LPS-assembly protein LptD" evidence="1">
    <location>
        <begin position="36"/>
        <end position="760"/>
    </location>
</feature>
<sequence precursor="true">MSCMRWLLPPTPSHRWASALTAIVTVSAVPTYAQAQAQVQPAVPGKQRVPRVEDVNAPTIVKAEEINGRPERELNLVRDAEIVKDQTKVQSDSACFRQVENEVEADGNVKIWRFGDYFTGDQLKLNMDSGKGYMLNPTYKMEANNAQGKAERINFINADEAQVVNGTYSTCQGDDPDWYLRSSTLNLDNGRDVGTAGHTVIYFKDIPILGTPALSFSLSGARRSGWLSPTPGFGSKGEAELLVPYYVNIAPNRDLTLYPKVILRRGLQMGAKGRYMGETDGGLYAGETYLEYLPHDKKYVPVDPGDSTDRWTIKSVHKQALSEDWSYGWNVRASSDNNYPNDFSKSVSSSTERQLLRELRTDYHGDFWTLTARVQKYQVLQDPEAGIDPSLFVSRPYDRLPAINFHAAQYDVMGGFDWAFDSELTRFHHPTLLNGTRLVGIPQISYPIIGPSYFITPKVMLNAASYQLDNQAGGGSQNLSRAIPTVSIDSGLVFERDAKFLGKEMTQTLEPRLFYVRTPYRDQTRFPTFDTDAATFNFSQIFSENRFVGSDRIGDANQLTAALVSRFLDSSGAEQLRLSFGQRFYFEDQRVQLDSSTPVVDAHSDILLAASGRISEHWTFDSAVQYNPSLSQVSSQSYTFQWTPAQKKVLNLGYRYLRNSFKNIELSSQWPLFKRWYGVGRVSYSAQDKKILESLIGLEYSHDCWVFRMGAQRFVTTSTKASTPIFFQLELNGLSHLGVGSPLDAMKNSIPGYQRLNEGR</sequence>
<reference evidence="4" key="1">
    <citation type="journal article" date="2016" name="Front. Microbiol.">
        <title>Molecular Keys to the Janthinobacterium and Duganella spp. Interaction with the Plant Pathogen Fusarium graminearum.</title>
        <authorList>
            <person name="Haack F.S."/>
            <person name="Poehlein A."/>
            <person name="Kroger C."/>
            <person name="Voigt C.A."/>
            <person name="Piepenbring M."/>
            <person name="Bode H.B."/>
            <person name="Daniel R."/>
            <person name="Schafer W."/>
            <person name="Streit W.R."/>
        </authorList>
    </citation>
    <scope>NUCLEOTIDE SEQUENCE [LARGE SCALE GENOMIC DNA]</scope>
    <source>
        <strain evidence="4">T54</strain>
    </source>
</reference>
<keyword evidence="1" id="KW-0472">Membrane</keyword>
<accession>A0A1E7WJG8</accession>
<comment type="subunit">
    <text evidence="1">Component of the lipopolysaccharide transport and assembly complex. Interacts with LptE and LptA.</text>
</comment>
<feature type="signal peptide" evidence="1">
    <location>
        <begin position="1"/>
        <end position="35"/>
    </location>
</feature>
<gene>
    <name evidence="1 3" type="primary">lptD</name>
    <name evidence="3" type="ORF">DUPY_30070</name>
</gene>
<dbReference type="PANTHER" id="PTHR30189">
    <property type="entry name" value="LPS-ASSEMBLY PROTEIN"/>
    <property type="match status" value="1"/>
</dbReference>
<proteinExistence type="inferred from homology"/>
<dbReference type="GO" id="GO:0015920">
    <property type="term" value="P:lipopolysaccharide transport"/>
    <property type="evidence" value="ECO:0007669"/>
    <property type="project" value="InterPro"/>
</dbReference>
<comment type="caution">
    <text evidence="3">The sequence shown here is derived from an EMBL/GenBank/DDBJ whole genome shotgun (WGS) entry which is preliminary data.</text>
</comment>
<comment type="function">
    <text evidence="1">Together with LptE, is involved in the assembly of lipopolysaccharide (LPS) at the surface of the outer membrane.</text>
</comment>
<dbReference type="EMBL" id="LROM01000090">
    <property type="protein sequence ID" value="OEZ98825.1"/>
    <property type="molecule type" value="Genomic_DNA"/>
</dbReference>
<dbReference type="HAMAP" id="MF_01411">
    <property type="entry name" value="LPS_assembly_LptD"/>
    <property type="match status" value="1"/>
</dbReference>
<dbReference type="GO" id="GO:1990351">
    <property type="term" value="C:transporter complex"/>
    <property type="evidence" value="ECO:0007669"/>
    <property type="project" value="TreeGrafter"/>
</dbReference>
<feature type="domain" description="LptD C-terminal" evidence="2">
    <location>
        <begin position="308"/>
        <end position="676"/>
    </location>
</feature>
<dbReference type="GO" id="GO:0009279">
    <property type="term" value="C:cell outer membrane"/>
    <property type="evidence" value="ECO:0007669"/>
    <property type="project" value="UniProtKB-SubCell"/>
</dbReference>
<evidence type="ECO:0000256" key="1">
    <source>
        <dbReference type="HAMAP-Rule" id="MF_01411"/>
    </source>
</evidence>